<dbReference type="AlphaFoldDB" id="A0A563DK34"/>
<dbReference type="RefSeq" id="WP_146291191.1">
    <property type="nucleotide sequence ID" value="NZ_SELH01000011.1"/>
</dbReference>
<accession>A0A563DK34</accession>
<dbReference type="EMBL" id="SELH01000011">
    <property type="protein sequence ID" value="TWP30517.1"/>
    <property type="molecule type" value="Genomic_DNA"/>
</dbReference>
<organism evidence="1 2">
    <name type="scientific">Apibacter muscae</name>
    <dbReference type="NCBI Taxonomy" id="2509004"/>
    <lineage>
        <taxon>Bacteria</taxon>
        <taxon>Pseudomonadati</taxon>
        <taxon>Bacteroidota</taxon>
        <taxon>Flavobacteriia</taxon>
        <taxon>Flavobacteriales</taxon>
        <taxon>Weeksellaceae</taxon>
        <taxon>Apibacter</taxon>
    </lineage>
</organism>
<dbReference type="Proteomes" id="UP000319499">
    <property type="component" value="Unassembled WGS sequence"/>
</dbReference>
<proteinExistence type="predicted"/>
<evidence type="ECO:0000313" key="1">
    <source>
        <dbReference type="EMBL" id="TWP30517.1"/>
    </source>
</evidence>
<evidence type="ECO:0000313" key="2">
    <source>
        <dbReference type="Proteomes" id="UP000319499"/>
    </source>
</evidence>
<reference evidence="1 2" key="1">
    <citation type="submission" date="2019-02" db="EMBL/GenBank/DDBJ databases">
        <title>Apibacter muscae sp. nov.: a novel member of the house fly microbiota.</title>
        <authorList>
            <person name="Park R."/>
        </authorList>
    </citation>
    <scope>NUCLEOTIDE SEQUENCE [LARGE SCALE GENOMIC DNA]</scope>
    <source>
        <strain evidence="1 2">AL1</strain>
    </source>
</reference>
<dbReference type="OrthoDB" id="1228719at2"/>
<gene>
    <name evidence="1" type="ORF">ETU09_00520</name>
</gene>
<keyword evidence="2" id="KW-1185">Reference proteome</keyword>
<protein>
    <submittedName>
        <fullName evidence="1">Uncharacterized protein</fullName>
    </submittedName>
</protein>
<sequence>MKNKTLIFSLAFLLVAVLLFALPSHKETAITAMSLPLAGKQLKNEVAEKELIKKFRHENTWLQEIKSKQNWVNNDVIKVPKQGAAPNVLINNQVYPIVSNKREDDYVTLSLNKYETENTEVTADELYALAYEKLSDVQVQHREELEDKTASHALYSISPDKKTAQTPILETTGDADENGRKKLTSKDVINLKKALDKLAVPKKGRVLVLCSDHVADLLEEDRNFKTQYQNAIDGVISKSYYGFTTYESLDTPEYNDSLEKLPFESLNTGRTASVAFFKNNTAKATGSVKRFMRAEEDDPEYRKNTLGFRLYFICVAIKDEGQAALVSGKAA</sequence>
<name>A0A563DK34_9FLAO</name>
<comment type="caution">
    <text evidence="1">The sequence shown here is derived from an EMBL/GenBank/DDBJ whole genome shotgun (WGS) entry which is preliminary data.</text>
</comment>